<evidence type="ECO:0000313" key="3">
    <source>
        <dbReference type="Proteomes" id="UP000037035"/>
    </source>
</evidence>
<organism evidence="2 3">
    <name type="scientific">Puccinia sorghi</name>
    <dbReference type="NCBI Taxonomy" id="27349"/>
    <lineage>
        <taxon>Eukaryota</taxon>
        <taxon>Fungi</taxon>
        <taxon>Dikarya</taxon>
        <taxon>Basidiomycota</taxon>
        <taxon>Pucciniomycotina</taxon>
        <taxon>Pucciniomycetes</taxon>
        <taxon>Pucciniales</taxon>
        <taxon>Pucciniaceae</taxon>
        <taxon>Puccinia</taxon>
    </lineage>
</organism>
<dbReference type="VEuPathDB" id="FungiDB:VP01_1981g3"/>
<dbReference type="Proteomes" id="UP000037035">
    <property type="component" value="Unassembled WGS sequence"/>
</dbReference>
<name>A0A0L6VBT5_9BASI</name>
<dbReference type="AlphaFoldDB" id="A0A0L6VBT5"/>
<gene>
    <name evidence="2" type="ORF">VP01_1981g3</name>
</gene>
<dbReference type="OrthoDB" id="10633789at2759"/>
<keyword evidence="3" id="KW-1185">Reference proteome</keyword>
<dbReference type="EMBL" id="LAVV01006816">
    <property type="protein sequence ID" value="KNZ58174.1"/>
    <property type="molecule type" value="Genomic_DNA"/>
</dbReference>
<comment type="caution">
    <text evidence="2">The sequence shown here is derived from an EMBL/GenBank/DDBJ whole genome shotgun (WGS) entry which is preliminary data.</text>
</comment>
<evidence type="ECO:0000256" key="1">
    <source>
        <dbReference type="SAM" id="MobiDB-lite"/>
    </source>
</evidence>
<feature type="region of interest" description="Disordered" evidence="1">
    <location>
        <begin position="171"/>
        <end position="192"/>
    </location>
</feature>
<reference evidence="2 3" key="1">
    <citation type="submission" date="2015-08" db="EMBL/GenBank/DDBJ databases">
        <title>Next Generation Sequencing and Analysis of the Genome of Puccinia sorghi L Schw, the Causal Agent of Maize Common Rust.</title>
        <authorList>
            <person name="Rochi L."/>
            <person name="Burguener G."/>
            <person name="Darino M."/>
            <person name="Turjanski A."/>
            <person name="Kreff E."/>
            <person name="Dieguez M.J."/>
            <person name="Sacco F."/>
        </authorList>
    </citation>
    <scope>NUCLEOTIDE SEQUENCE [LARGE SCALE GENOMIC DNA]</scope>
    <source>
        <strain evidence="2 3">RO10H11247</strain>
    </source>
</reference>
<protein>
    <submittedName>
        <fullName evidence="2">Uncharacterized protein</fullName>
    </submittedName>
</protein>
<evidence type="ECO:0000313" key="2">
    <source>
        <dbReference type="EMBL" id="KNZ58174.1"/>
    </source>
</evidence>
<feature type="compositionally biased region" description="Polar residues" evidence="1">
    <location>
        <begin position="180"/>
        <end position="191"/>
    </location>
</feature>
<sequence length="307" mass="35003">MAALGVYLFQRNLPPNSGPVNPKANTQVIIEINQKIYFSTTFKLFYAKKGKTKNFWKGISSPKAFKIVLDAQSTTYEDFIEKVASESNERFASTGQLIRDATRTGVLPIEWHVYLLRSPSLPKFSKDSQYLITNQASFSHWIKAVAALCKDEVFAGLQLKMEIPGVVETRNACSSRRRNQGTSNKPNQDVSPSVFEDSVNLYMEKLYKEHLPNKKYNNQFPVFIDPCNSNQYILLTIGAMQTWAHSLNLGTPGVLINSPPASLRYRNLNSKKRRNCWQTKRNDWSLPLIGMVTIHLEFSPFKKKKID</sequence>
<proteinExistence type="predicted"/>
<accession>A0A0L6VBT5</accession>